<dbReference type="GO" id="GO:0005737">
    <property type="term" value="C:cytoplasm"/>
    <property type="evidence" value="ECO:0000318"/>
    <property type="project" value="GO_Central"/>
</dbReference>
<evidence type="ECO:0000256" key="1">
    <source>
        <dbReference type="ARBA" id="ARBA00007879"/>
    </source>
</evidence>
<dbReference type="GO" id="GO:0035513">
    <property type="term" value="P:oxidative RNA demethylation"/>
    <property type="evidence" value="ECO:0000318"/>
    <property type="project" value="GO_Central"/>
</dbReference>
<protein>
    <recommendedName>
        <fullName evidence="7">Fe2OG dioxygenase domain-containing protein</fullName>
    </recommendedName>
</protein>
<keyword evidence="5 6" id="KW-0408">Iron</keyword>
<reference evidence="8 9" key="1">
    <citation type="journal article" date="2011" name="Science">
        <title>The Selaginella genome identifies genetic changes associated with the evolution of vascular plants.</title>
        <authorList>
            <person name="Banks J.A."/>
            <person name="Nishiyama T."/>
            <person name="Hasebe M."/>
            <person name="Bowman J.L."/>
            <person name="Gribskov M."/>
            <person name="dePamphilis C."/>
            <person name="Albert V.A."/>
            <person name="Aono N."/>
            <person name="Aoyama T."/>
            <person name="Ambrose B.A."/>
            <person name="Ashton N.W."/>
            <person name="Axtell M.J."/>
            <person name="Barker E."/>
            <person name="Barker M.S."/>
            <person name="Bennetzen J.L."/>
            <person name="Bonawitz N.D."/>
            <person name="Chapple C."/>
            <person name="Cheng C."/>
            <person name="Correa L.G."/>
            <person name="Dacre M."/>
            <person name="DeBarry J."/>
            <person name="Dreyer I."/>
            <person name="Elias M."/>
            <person name="Engstrom E.M."/>
            <person name="Estelle M."/>
            <person name="Feng L."/>
            <person name="Finet C."/>
            <person name="Floyd S.K."/>
            <person name="Frommer W.B."/>
            <person name="Fujita T."/>
            <person name="Gramzow L."/>
            <person name="Gutensohn M."/>
            <person name="Harholt J."/>
            <person name="Hattori M."/>
            <person name="Heyl A."/>
            <person name="Hirai T."/>
            <person name="Hiwatashi Y."/>
            <person name="Ishikawa M."/>
            <person name="Iwata M."/>
            <person name="Karol K.G."/>
            <person name="Koehler B."/>
            <person name="Kolukisaoglu U."/>
            <person name="Kubo M."/>
            <person name="Kurata T."/>
            <person name="Lalonde S."/>
            <person name="Li K."/>
            <person name="Li Y."/>
            <person name="Litt A."/>
            <person name="Lyons E."/>
            <person name="Manning G."/>
            <person name="Maruyama T."/>
            <person name="Michael T.P."/>
            <person name="Mikami K."/>
            <person name="Miyazaki S."/>
            <person name="Morinaga S."/>
            <person name="Murata T."/>
            <person name="Mueller-Roeber B."/>
            <person name="Nelson D.R."/>
            <person name="Obara M."/>
            <person name="Oguri Y."/>
            <person name="Olmstead R.G."/>
            <person name="Onodera N."/>
            <person name="Petersen B.L."/>
            <person name="Pils B."/>
            <person name="Prigge M."/>
            <person name="Rensing S.A."/>
            <person name="Riano-Pachon D.M."/>
            <person name="Roberts A.W."/>
            <person name="Sato Y."/>
            <person name="Scheller H.V."/>
            <person name="Schulz B."/>
            <person name="Schulz C."/>
            <person name="Shakirov E.V."/>
            <person name="Shibagaki N."/>
            <person name="Shinohara N."/>
            <person name="Shippen D.E."/>
            <person name="Soerensen I."/>
            <person name="Sotooka R."/>
            <person name="Sugimoto N."/>
            <person name="Sugita M."/>
            <person name="Sumikawa N."/>
            <person name="Tanurdzic M."/>
            <person name="Theissen G."/>
            <person name="Ulvskov P."/>
            <person name="Wakazuki S."/>
            <person name="Weng J.K."/>
            <person name="Willats W.W."/>
            <person name="Wipf D."/>
            <person name="Wolf P.G."/>
            <person name="Yang L."/>
            <person name="Zimmer A.D."/>
            <person name="Zhu Q."/>
            <person name="Mitros T."/>
            <person name="Hellsten U."/>
            <person name="Loque D."/>
            <person name="Otillar R."/>
            <person name="Salamov A."/>
            <person name="Schmutz J."/>
            <person name="Shapiro H."/>
            <person name="Lindquist E."/>
            <person name="Lucas S."/>
            <person name="Rokhsar D."/>
            <person name="Grigoriev I.V."/>
        </authorList>
    </citation>
    <scope>NUCLEOTIDE SEQUENCE [LARGE SCALE GENOMIC DNA]</scope>
</reference>
<dbReference type="KEGG" id="smo:SELMODRAFT_113969"/>
<proteinExistence type="inferred from homology"/>
<evidence type="ECO:0000259" key="7">
    <source>
        <dbReference type="PROSITE" id="PS51471"/>
    </source>
</evidence>
<dbReference type="InParanoid" id="D8SCM2"/>
<dbReference type="HOGENOM" id="CLU_029471_2_0_1"/>
<feature type="binding site" evidence="6">
    <location>
        <position position="294"/>
    </location>
    <ligand>
        <name>Fe cation</name>
        <dbReference type="ChEBI" id="CHEBI:24875"/>
        <note>catalytic</note>
    </ligand>
</feature>
<dbReference type="PROSITE" id="PS51471">
    <property type="entry name" value="FE2OG_OXY"/>
    <property type="match status" value="1"/>
</dbReference>
<dbReference type="Pfam" id="PF13532">
    <property type="entry name" value="2OG-FeII_Oxy_2"/>
    <property type="match status" value="1"/>
</dbReference>
<keyword evidence="2 6" id="KW-0479">Metal-binding</keyword>
<dbReference type="InterPro" id="IPR005123">
    <property type="entry name" value="Oxoglu/Fe-dep_dioxygenase_dom"/>
</dbReference>
<dbReference type="STRING" id="88036.D8SCM2"/>
<feature type="binding site" evidence="6">
    <location>
        <position position="238"/>
    </location>
    <ligand>
        <name>Fe cation</name>
        <dbReference type="ChEBI" id="CHEBI:24875"/>
        <note>catalytic</note>
    </ligand>
</feature>
<evidence type="ECO:0000256" key="6">
    <source>
        <dbReference type="PIRSR" id="PIRSR604574-2"/>
    </source>
</evidence>
<dbReference type="GO" id="GO:0035515">
    <property type="term" value="F:oxidative RNA demethylase activity"/>
    <property type="evidence" value="ECO:0000318"/>
    <property type="project" value="GO_Central"/>
</dbReference>
<keyword evidence="4" id="KW-0560">Oxidoreductase</keyword>
<keyword evidence="3" id="KW-0223">Dioxygenase</keyword>
<comment type="cofactor">
    <cofactor evidence="6">
        <name>Fe(2+)</name>
        <dbReference type="ChEBI" id="CHEBI:29033"/>
    </cofactor>
    <text evidence="6">Binds 1 Fe(2+) ion per subunit.</text>
</comment>
<name>D8SCM2_SELML</name>
<evidence type="ECO:0000256" key="4">
    <source>
        <dbReference type="ARBA" id="ARBA00023002"/>
    </source>
</evidence>
<evidence type="ECO:0000256" key="5">
    <source>
        <dbReference type="ARBA" id="ARBA00023004"/>
    </source>
</evidence>
<dbReference type="Proteomes" id="UP000001514">
    <property type="component" value="Unassembled WGS sequence"/>
</dbReference>
<dbReference type="InterPro" id="IPR004574">
    <property type="entry name" value="Alkb"/>
</dbReference>
<accession>D8SCM2</accession>
<dbReference type="GO" id="GO:0035516">
    <property type="term" value="F:broad specificity oxidative DNA demethylase activity"/>
    <property type="evidence" value="ECO:0000318"/>
    <property type="project" value="GO_Central"/>
</dbReference>
<dbReference type="PANTHER" id="PTHR16557:SF11">
    <property type="entry name" value="ALPHA-KETOGLUTARATE-DEPENDENT DIOXYGENASE ALKB"/>
    <property type="match status" value="1"/>
</dbReference>
<dbReference type="SMR" id="D8SCM2"/>
<feature type="binding site" evidence="6">
    <location>
        <position position="240"/>
    </location>
    <ligand>
        <name>Fe cation</name>
        <dbReference type="ChEBI" id="CHEBI:24875"/>
        <note>catalytic</note>
    </ligand>
</feature>
<evidence type="ECO:0000256" key="2">
    <source>
        <dbReference type="ARBA" id="ARBA00022723"/>
    </source>
</evidence>
<comment type="similarity">
    <text evidence="1">Belongs to the alkB family.</text>
</comment>
<dbReference type="FunCoup" id="D8SCM2">
    <property type="interactions" value="4264"/>
</dbReference>
<dbReference type="Gene3D" id="2.60.120.590">
    <property type="entry name" value="Alpha-ketoglutarate-dependent dioxygenase AlkB-like"/>
    <property type="match status" value="1"/>
</dbReference>
<dbReference type="GO" id="GO:0008198">
    <property type="term" value="F:ferrous iron binding"/>
    <property type="evidence" value="ECO:0000318"/>
    <property type="project" value="GO_Central"/>
</dbReference>
<dbReference type="InterPro" id="IPR037151">
    <property type="entry name" value="AlkB-like_sf"/>
</dbReference>
<dbReference type="AlphaFoldDB" id="D8SCM2"/>
<evidence type="ECO:0000256" key="3">
    <source>
        <dbReference type="ARBA" id="ARBA00022964"/>
    </source>
</evidence>
<sequence>MGYLDAQAGDGGRTAFRRAEKKYKLYKQSTTHKHSSCRSRMEIPVTDLSQVIDFERIRDGDGVTRLDHSDFPVYALEGHTGFFFIPRAVPHDQQFHWIREALTVFPEPPNRTSHSAHYGPLFGLWSSATKKRVLSPTGPENGDLFVRKWEFADPGDERKQEGVVSATALLRKLRWATLGVQFDWSKRAYDISIPYRSFPPALSELATKLASPAMNGDQFRAEAAIVNFFGPDDMLGGHIDDMEADWSKPIVSISLGCKAIFLLGGETRDDPPVAMFLRSGDCVLMAGPSRRCFHGVPRIFTGCKESDLPDFSALAMGEIKENVAILDYIQQSRININIRQVF</sequence>
<dbReference type="PANTHER" id="PTHR16557">
    <property type="entry name" value="ALKYLATED DNA REPAIR PROTEIN ALKB-RELATED"/>
    <property type="match status" value="1"/>
</dbReference>
<evidence type="ECO:0000313" key="9">
    <source>
        <dbReference type="Proteomes" id="UP000001514"/>
    </source>
</evidence>
<gene>
    <name evidence="8" type="ORF">SELMODRAFT_113969</name>
</gene>
<keyword evidence="9" id="KW-1185">Reference proteome</keyword>
<feature type="domain" description="Fe2OG dioxygenase" evidence="7">
    <location>
        <begin position="220"/>
        <end position="342"/>
    </location>
</feature>
<dbReference type="Gramene" id="EFJ17881">
    <property type="protein sequence ID" value="EFJ17881"/>
    <property type="gene ID" value="SELMODRAFT_113969"/>
</dbReference>
<evidence type="ECO:0000313" key="8">
    <source>
        <dbReference type="EMBL" id="EFJ17881.1"/>
    </source>
</evidence>
<dbReference type="OMA" id="YKRRDPP"/>
<dbReference type="eggNOG" id="KOG2731">
    <property type="taxonomic scope" value="Eukaryota"/>
</dbReference>
<dbReference type="SUPFAM" id="SSF51197">
    <property type="entry name" value="Clavaminate synthase-like"/>
    <property type="match status" value="1"/>
</dbReference>
<dbReference type="InterPro" id="IPR027450">
    <property type="entry name" value="AlkB-like"/>
</dbReference>
<dbReference type="EMBL" id="GL377612">
    <property type="protein sequence ID" value="EFJ17881.1"/>
    <property type="molecule type" value="Genomic_DNA"/>
</dbReference>
<organism evidence="9">
    <name type="scientific">Selaginella moellendorffii</name>
    <name type="common">Spikemoss</name>
    <dbReference type="NCBI Taxonomy" id="88036"/>
    <lineage>
        <taxon>Eukaryota</taxon>
        <taxon>Viridiplantae</taxon>
        <taxon>Streptophyta</taxon>
        <taxon>Embryophyta</taxon>
        <taxon>Tracheophyta</taxon>
        <taxon>Lycopodiopsida</taxon>
        <taxon>Selaginellales</taxon>
        <taxon>Selaginellaceae</taxon>
        <taxon>Selaginella</taxon>
    </lineage>
</organism>